<dbReference type="Proteomes" id="UP000887013">
    <property type="component" value="Unassembled WGS sequence"/>
</dbReference>
<reference evidence="2" key="1">
    <citation type="submission" date="2020-08" db="EMBL/GenBank/DDBJ databases">
        <title>Multicomponent nature underlies the extraordinary mechanical properties of spider dragline silk.</title>
        <authorList>
            <person name="Kono N."/>
            <person name="Nakamura H."/>
            <person name="Mori M."/>
            <person name="Yoshida Y."/>
            <person name="Ohtoshi R."/>
            <person name="Malay A.D."/>
            <person name="Moran D.A.P."/>
            <person name="Tomita M."/>
            <person name="Numata K."/>
            <person name="Arakawa K."/>
        </authorList>
    </citation>
    <scope>NUCLEOTIDE SEQUENCE</scope>
</reference>
<keyword evidence="1" id="KW-1133">Transmembrane helix</keyword>
<accession>A0A8X6PS06</accession>
<comment type="caution">
    <text evidence="2">The sequence shown here is derived from an EMBL/GenBank/DDBJ whole genome shotgun (WGS) entry which is preliminary data.</text>
</comment>
<evidence type="ECO:0000256" key="1">
    <source>
        <dbReference type="SAM" id="Phobius"/>
    </source>
</evidence>
<organism evidence="2 3">
    <name type="scientific">Nephila pilipes</name>
    <name type="common">Giant wood spider</name>
    <name type="synonym">Nephila maculata</name>
    <dbReference type="NCBI Taxonomy" id="299642"/>
    <lineage>
        <taxon>Eukaryota</taxon>
        <taxon>Metazoa</taxon>
        <taxon>Ecdysozoa</taxon>
        <taxon>Arthropoda</taxon>
        <taxon>Chelicerata</taxon>
        <taxon>Arachnida</taxon>
        <taxon>Araneae</taxon>
        <taxon>Araneomorphae</taxon>
        <taxon>Entelegynae</taxon>
        <taxon>Araneoidea</taxon>
        <taxon>Nephilidae</taxon>
        <taxon>Nephila</taxon>
    </lineage>
</organism>
<feature type="transmembrane region" description="Helical" evidence="1">
    <location>
        <begin position="40"/>
        <end position="62"/>
    </location>
</feature>
<proteinExistence type="predicted"/>
<protein>
    <submittedName>
        <fullName evidence="2">Uncharacterized protein</fullName>
    </submittedName>
</protein>
<evidence type="ECO:0000313" key="3">
    <source>
        <dbReference type="Proteomes" id="UP000887013"/>
    </source>
</evidence>
<dbReference type="AlphaFoldDB" id="A0A8X6PS06"/>
<keyword evidence="1" id="KW-0812">Transmembrane</keyword>
<sequence>MSSNRIHSASSNSFLVSVNEQKQSTRNAIFRAPKTLQEKLLVLAVCLLFIISTVFLITLWIMSSRWK</sequence>
<dbReference type="EMBL" id="BMAW01119738">
    <property type="protein sequence ID" value="GFT86129.1"/>
    <property type="molecule type" value="Genomic_DNA"/>
</dbReference>
<name>A0A8X6PS06_NEPPI</name>
<evidence type="ECO:0000313" key="2">
    <source>
        <dbReference type="EMBL" id="GFT86129.1"/>
    </source>
</evidence>
<keyword evidence="3" id="KW-1185">Reference proteome</keyword>
<gene>
    <name evidence="2" type="ORF">NPIL_90681</name>
</gene>
<keyword evidence="1" id="KW-0472">Membrane</keyword>
<feature type="non-terminal residue" evidence="2">
    <location>
        <position position="1"/>
    </location>
</feature>